<keyword evidence="3" id="KW-1185">Reference proteome</keyword>
<dbReference type="OMA" id="KAMLDHW"/>
<feature type="compositionally biased region" description="Low complexity" evidence="1">
    <location>
        <begin position="677"/>
        <end position="686"/>
    </location>
</feature>
<feature type="compositionally biased region" description="Basic and acidic residues" evidence="1">
    <location>
        <begin position="242"/>
        <end position="256"/>
    </location>
</feature>
<feature type="region of interest" description="Disordered" evidence="1">
    <location>
        <begin position="602"/>
        <end position="749"/>
    </location>
</feature>
<dbReference type="EMBL" id="KZ825278">
    <property type="protein sequence ID" value="PYI12897.1"/>
    <property type="molecule type" value="Genomic_DNA"/>
</dbReference>
<dbReference type="Proteomes" id="UP000249829">
    <property type="component" value="Unassembled WGS sequence"/>
</dbReference>
<accession>A0A2V5HLS5</accession>
<dbReference type="STRING" id="1450538.A0A2V5HLS5"/>
<feature type="compositionally biased region" description="Pro residues" evidence="1">
    <location>
        <begin position="662"/>
        <end position="676"/>
    </location>
</feature>
<feature type="compositionally biased region" description="Acidic residues" evidence="1">
    <location>
        <begin position="168"/>
        <end position="178"/>
    </location>
</feature>
<feature type="region of interest" description="Disordered" evidence="1">
    <location>
        <begin position="66"/>
        <end position="185"/>
    </location>
</feature>
<feature type="compositionally biased region" description="Basic and acidic residues" evidence="1">
    <location>
        <begin position="424"/>
        <end position="435"/>
    </location>
</feature>
<name>A0A2V5HLS5_ASPV1</name>
<evidence type="ECO:0000256" key="1">
    <source>
        <dbReference type="SAM" id="MobiDB-lite"/>
    </source>
</evidence>
<organism evidence="2 3">
    <name type="scientific">Aspergillus violaceofuscus (strain CBS 115571)</name>
    <dbReference type="NCBI Taxonomy" id="1450538"/>
    <lineage>
        <taxon>Eukaryota</taxon>
        <taxon>Fungi</taxon>
        <taxon>Dikarya</taxon>
        <taxon>Ascomycota</taxon>
        <taxon>Pezizomycotina</taxon>
        <taxon>Eurotiomycetes</taxon>
        <taxon>Eurotiomycetidae</taxon>
        <taxon>Eurotiales</taxon>
        <taxon>Aspergillaceae</taxon>
        <taxon>Aspergillus</taxon>
    </lineage>
</organism>
<protein>
    <submittedName>
        <fullName evidence="2">Uncharacterized protein</fullName>
    </submittedName>
</protein>
<feature type="compositionally biased region" description="Basic and acidic residues" evidence="1">
    <location>
        <begin position="405"/>
        <end position="415"/>
    </location>
</feature>
<evidence type="ECO:0000313" key="3">
    <source>
        <dbReference type="Proteomes" id="UP000249829"/>
    </source>
</evidence>
<feature type="region of interest" description="Disordered" evidence="1">
    <location>
        <begin position="405"/>
        <end position="574"/>
    </location>
</feature>
<feature type="compositionally biased region" description="Basic and acidic residues" evidence="1">
    <location>
        <begin position="618"/>
        <end position="634"/>
    </location>
</feature>
<feature type="compositionally biased region" description="Low complexity" evidence="1">
    <location>
        <begin position="37"/>
        <end position="50"/>
    </location>
</feature>
<feature type="region of interest" description="Disordered" evidence="1">
    <location>
        <begin position="234"/>
        <end position="262"/>
    </location>
</feature>
<feature type="compositionally biased region" description="Pro residues" evidence="1">
    <location>
        <begin position="737"/>
        <end position="749"/>
    </location>
</feature>
<reference evidence="2 3" key="1">
    <citation type="submission" date="2018-02" db="EMBL/GenBank/DDBJ databases">
        <title>The genomes of Aspergillus section Nigri reveals drivers in fungal speciation.</title>
        <authorList>
            <consortium name="DOE Joint Genome Institute"/>
            <person name="Vesth T.C."/>
            <person name="Nybo J."/>
            <person name="Theobald S."/>
            <person name="Brandl J."/>
            <person name="Frisvad J.C."/>
            <person name="Nielsen K.F."/>
            <person name="Lyhne E.K."/>
            <person name="Kogle M.E."/>
            <person name="Kuo A."/>
            <person name="Riley R."/>
            <person name="Clum A."/>
            <person name="Nolan M."/>
            <person name="Lipzen A."/>
            <person name="Salamov A."/>
            <person name="Henrissat B."/>
            <person name="Wiebenga A."/>
            <person name="De vries R.P."/>
            <person name="Grigoriev I.V."/>
            <person name="Mortensen U.H."/>
            <person name="Andersen M.R."/>
            <person name="Baker S.E."/>
        </authorList>
    </citation>
    <scope>NUCLEOTIDE SEQUENCE [LARGE SCALE GENOMIC DNA]</scope>
    <source>
        <strain evidence="2 3">CBS 115571</strain>
    </source>
</reference>
<gene>
    <name evidence="2" type="ORF">BO99DRAFT_78814</name>
</gene>
<dbReference type="AlphaFoldDB" id="A0A2V5HLS5"/>
<proteinExistence type="predicted"/>
<sequence length="749" mass="83114">MDSVAQSDFEMDSHTSDMASQDSPLRRQFSEPLNARSTSTQASPSPSPVTQWTKCTLCGKLLEYSKGSGSQNNVMKGHIATAHPHITAPKTRFVAEGGDDQSQLDDDEEEEEEEEQMEDESVDEIADMDASDLHEAEDDEDNHVNETLENGVADTTEVDDETYKLPEDADGEEPDVPEPDALSSQLHEFSRAQDPVTLDQRLHHLWNIHDVHQFCSDHDEKTADLEHSWTTLVKESKRPRKREAPDELQDRPEPYKKSKVSPGEFLEITPLEEFLSQLRDPEHRSYEELYAITENVAFALKVWQDEYLAIEKLNKHATRHNAKPISDPRKLLRPQVFEDKKESMLYGYKHEPKEDKVGCQNPFTQGGFKPTPAQYRKMTAKLGPNHPNPDGWPTIMKFGVEHVPKFQNPPREDFVGKATRKRKAAELEAANREKASSVSDEAATDSPAPVEPEENIRQRRTRTRRQGTDFDDQSDSASAPPIRFATRGRGSGRGRGRGGIRTITINGPSDPSQAPAPVAPPRSTTIRIEKPTTGVMQTRPGTVQLPPIEPAPSSNQVAAPPAGTPVGSTPEDSIDPAELARRQKIANSKNPKRTEAMLNHWARFNKEGRVRNPKRSKAQIEADRAAEAARKATEPPKIGPRKKKMDSPGYGGPRIEQGIAPAPAPIQPAAPPPPTLAPSHPAHPQLAPLPAPRPPLNPYPPIDTRGVPFPGPHTLFQQPAPQPYRTPYPEYYSPYAPTLPPPPGHPRPA</sequence>
<feature type="compositionally biased region" description="Acidic residues" evidence="1">
    <location>
        <begin position="97"/>
        <end position="141"/>
    </location>
</feature>
<feature type="region of interest" description="Disordered" evidence="1">
    <location>
        <begin position="1"/>
        <end position="52"/>
    </location>
</feature>
<feature type="compositionally biased region" description="Pro residues" evidence="1">
    <location>
        <begin position="687"/>
        <end position="701"/>
    </location>
</feature>
<evidence type="ECO:0000313" key="2">
    <source>
        <dbReference type="EMBL" id="PYI12897.1"/>
    </source>
</evidence>